<dbReference type="SUPFAM" id="SSF81327">
    <property type="entry name" value="Small-conductance potassium channel"/>
    <property type="match status" value="1"/>
</dbReference>
<keyword evidence="2" id="KW-0407">Ion channel</keyword>
<proteinExistence type="predicted"/>
<dbReference type="PANTHER" id="PTHR10153">
    <property type="entry name" value="SMALL CONDUCTANCE CALCIUM-ACTIVATED POTASSIUM CHANNEL"/>
    <property type="match status" value="1"/>
</dbReference>
<evidence type="ECO:0000259" key="1">
    <source>
        <dbReference type="Pfam" id="PF07885"/>
    </source>
</evidence>
<dbReference type="HOGENOM" id="CLU_014617_5_0_1"/>
<dbReference type="SUPFAM" id="SSF81324">
    <property type="entry name" value="Voltage-gated potassium channels"/>
    <property type="match status" value="1"/>
</dbReference>
<feature type="domain" description="Potassium channel" evidence="1">
    <location>
        <begin position="175"/>
        <end position="255"/>
    </location>
</feature>
<dbReference type="Pfam" id="PF03530">
    <property type="entry name" value="SK_channel"/>
    <property type="match status" value="1"/>
</dbReference>
<dbReference type="PRINTS" id="PR00169">
    <property type="entry name" value="KCHANNEL"/>
</dbReference>
<keyword evidence="2" id="KW-0406">Ion transport</keyword>
<organism evidence="2">
    <name type="scientific">Magallana gigas</name>
    <name type="common">Pacific oyster</name>
    <name type="synonym">Crassostrea gigas</name>
    <dbReference type="NCBI Taxonomy" id="29159"/>
    <lineage>
        <taxon>Eukaryota</taxon>
        <taxon>Metazoa</taxon>
        <taxon>Spiralia</taxon>
        <taxon>Lophotrochozoa</taxon>
        <taxon>Mollusca</taxon>
        <taxon>Bivalvia</taxon>
        <taxon>Autobranchia</taxon>
        <taxon>Pteriomorphia</taxon>
        <taxon>Ostreida</taxon>
        <taxon>Ostreoidea</taxon>
        <taxon>Ostreidae</taxon>
        <taxon>Magallana</taxon>
    </lineage>
</organism>
<dbReference type="GO" id="GO:0016020">
    <property type="term" value="C:membrane"/>
    <property type="evidence" value="ECO:0007669"/>
    <property type="project" value="InterPro"/>
</dbReference>
<dbReference type="InterPro" id="IPR036122">
    <property type="entry name" value="CaM-bd_dom_sf"/>
</dbReference>
<dbReference type="EMBL" id="JH818049">
    <property type="protein sequence ID" value="EKC25034.1"/>
    <property type="molecule type" value="Genomic_DNA"/>
</dbReference>
<dbReference type="InParanoid" id="K1Q120"/>
<dbReference type="Pfam" id="PF07885">
    <property type="entry name" value="Ion_trans_2"/>
    <property type="match status" value="1"/>
</dbReference>
<protein>
    <submittedName>
        <fullName evidence="2">Small conductance calcium-activated potassium channel protein</fullName>
    </submittedName>
</protein>
<dbReference type="AlphaFoldDB" id="K1Q120"/>
<dbReference type="InterPro" id="IPR015449">
    <property type="entry name" value="K_chnl_Ca-activ_SK"/>
</dbReference>
<gene>
    <name evidence="2" type="ORF">CGI_10020948</name>
</gene>
<dbReference type="Gene3D" id="1.10.287.70">
    <property type="match status" value="2"/>
</dbReference>
<name>K1Q120_MAGGI</name>
<accession>K1Q120</accession>
<dbReference type="GO" id="GO:0016286">
    <property type="term" value="F:small conductance calcium-activated potassium channel activity"/>
    <property type="evidence" value="ECO:0007669"/>
    <property type="project" value="InterPro"/>
</dbReference>
<dbReference type="InterPro" id="IPR013099">
    <property type="entry name" value="K_chnl_dom"/>
</dbReference>
<dbReference type="GO" id="GO:0005516">
    <property type="term" value="F:calmodulin binding"/>
    <property type="evidence" value="ECO:0007669"/>
    <property type="project" value="InterPro"/>
</dbReference>
<evidence type="ECO:0000313" key="2">
    <source>
        <dbReference type="EMBL" id="EKC25034.1"/>
    </source>
</evidence>
<reference evidence="2" key="1">
    <citation type="journal article" date="2012" name="Nature">
        <title>The oyster genome reveals stress adaptation and complexity of shell formation.</title>
        <authorList>
            <person name="Zhang G."/>
            <person name="Fang X."/>
            <person name="Guo X."/>
            <person name="Li L."/>
            <person name="Luo R."/>
            <person name="Xu F."/>
            <person name="Yang P."/>
            <person name="Zhang L."/>
            <person name="Wang X."/>
            <person name="Qi H."/>
            <person name="Xiong Z."/>
            <person name="Que H."/>
            <person name="Xie Y."/>
            <person name="Holland P.W."/>
            <person name="Paps J."/>
            <person name="Zhu Y."/>
            <person name="Wu F."/>
            <person name="Chen Y."/>
            <person name="Wang J."/>
            <person name="Peng C."/>
            <person name="Meng J."/>
            <person name="Yang L."/>
            <person name="Liu J."/>
            <person name="Wen B."/>
            <person name="Zhang N."/>
            <person name="Huang Z."/>
            <person name="Zhu Q."/>
            <person name="Feng Y."/>
            <person name="Mount A."/>
            <person name="Hedgecock D."/>
            <person name="Xu Z."/>
            <person name="Liu Y."/>
            <person name="Domazet-Loso T."/>
            <person name="Du Y."/>
            <person name="Sun X."/>
            <person name="Zhang S."/>
            <person name="Liu B."/>
            <person name="Cheng P."/>
            <person name="Jiang X."/>
            <person name="Li J."/>
            <person name="Fan D."/>
            <person name="Wang W."/>
            <person name="Fu W."/>
            <person name="Wang T."/>
            <person name="Wang B."/>
            <person name="Zhang J."/>
            <person name="Peng Z."/>
            <person name="Li Y."/>
            <person name="Li N."/>
            <person name="Wang J."/>
            <person name="Chen M."/>
            <person name="He Y."/>
            <person name="Tan F."/>
            <person name="Song X."/>
            <person name="Zheng Q."/>
            <person name="Huang R."/>
            <person name="Yang H."/>
            <person name="Du X."/>
            <person name="Chen L."/>
            <person name="Yang M."/>
            <person name="Gaffney P.M."/>
            <person name="Wang S."/>
            <person name="Luo L."/>
            <person name="She Z."/>
            <person name="Ming Y."/>
            <person name="Huang W."/>
            <person name="Zhang S."/>
            <person name="Huang B."/>
            <person name="Zhang Y."/>
            <person name="Qu T."/>
            <person name="Ni P."/>
            <person name="Miao G."/>
            <person name="Wang J."/>
            <person name="Wang Q."/>
            <person name="Steinberg C.E."/>
            <person name="Wang H."/>
            <person name="Li N."/>
            <person name="Qian L."/>
            <person name="Zhang G."/>
            <person name="Li Y."/>
            <person name="Yang H."/>
            <person name="Liu X."/>
            <person name="Wang J."/>
            <person name="Yin Y."/>
            <person name="Wang J."/>
        </authorList>
    </citation>
    <scope>NUCLEOTIDE SEQUENCE [LARGE SCALE GENOMIC DNA]</scope>
    <source>
        <strain evidence="2">05x7-T-G4-1.051#20</strain>
    </source>
</reference>
<sequence>MALIGFVFMLVENELFYAGFITKLSTMSIVLKSFVSLSTVILLIAVVLYYVTEIKMRMTDNQIDDWRLLVAFPNTNLKLSLEMLICIIHPLPFNVTVPISGPDGDTVYVSLDPVLSILMIFRVYLLGRVAVVHNKLLSGTATRSLSAFNRVDIDGVFVFKALMTSNPGSVLIAIMVFILLTNSWAMMNCETFYQFERENSNFWNSMWIISITFLTVGYGDTYPVSVCGRCVSVTTGLMGIGTTALLITVILQKLEQTRAEKYVYSFVKKAQLDNGRKMAAADVIKNWFQLCNLRRRYSVITRDQIRVHRKLQHAIYTMREARNRRDSIGESTIGLIEISKAISDVEQRTESLQTAIKEIKPGLVHMQRTTRDLQLMINDIYKVLIKK</sequence>
<keyword evidence="2" id="KW-0813">Transport</keyword>